<sequence length="265" mass="29494">MLTFYGVGEGSSSSSSSSTPSPTSSEDNDISGGYEACHCGHRRECQCGGICPSGPHCDEHGHPYEATYIIYEEQWIAYNILTHERVPLDDVLNQGVRSSTHNHSHSRHGGQDHGSNRSTFSQLFQQIRNSRHDNAHGHDQGPSRRNTQTRPGSQGSHSGNHELVRGLTNQSPHQPRQTIESSPMDLEALEEQLTRLRAAIAAIARNQNIQETRQPPPPLPPPQQEQERDYALEDLRDRYHSDGSERTDPELDLNSNGSPPPQYEP</sequence>
<reference evidence="1 2" key="1">
    <citation type="journal article" date="2022" name="New Phytol.">
        <title>Ecological generalism drives hyperdiversity of secondary metabolite gene clusters in xylarialean endophytes.</title>
        <authorList>
            <person name="Franco M.E.E."/>
            <person name="Wisecaver J.H."/>
            <person name="Arnold A.E."/>
            <person name="Ju Y.M."/>
            <person name="Slot J.C."/>
            <person name="Ahrendt S."/>
            <person name="Moore L.P."/>
            <person name="Eastman K.E."/>
            <person name="Scott K."/>
            <person name="Konkel Z."/>
            <person name="Mondo S.J."/>
            <person name="Kuo A."/>
            <person name="Hayes R.D."/>
            <person name="Haridas S."/>
            <person name="Andreopoulos B."/>
            <person name="Riley R."/>
            <person name="LaButti K."/>
            <person name="Pangilinan J."/>
            <person name="Lipzen A."/>
            <person name="Amirebrahimi M."/>
            <person name="Yan J."/>
            <person name="Adam C."/>
            <person name="Keymanesh K."/>
            <person name="Ng V."/>
            <person name="Louie K."/>
            <person name="Northen T."/>
            <person name="Drula E."/>
            <person name="Henrissat B."/>
            <person name="Hsieh H.M."/>
            <person name="Youens-Clark K."/>
            <person name="Lutzoni F."/>
            <person name="Miadlikowska J."/>
            <person name="Eastwood D.C."/>
            <person name="Hamelin R.C."/>
            <person name="Grigoriev I.V."/>
            <person name="U'Ren J.M."/>
        </authorList>
    </citation>
    <scope>NUCLEOTIDE SEQUENCE [LARGE SCALE GENOMIC DNA]</scope>
    <source>
        <strain evidence="1 2">ER1909</strain>
    </source>
</reference>
<evidence type="ECO:0000313" key="2">
    <source>
        <dbReference type="Proteomes" id="UP001497680"/>
    </source>
</evidence>
<organism evidence="1 2">
    <name type="scientific">Hypoxylon rubiginosum</name>
    <dbReference type="NCBI Taxonomy" id="110542"/>
    <lineage>
        <taxon>Eukaryota</taxon>
        <taxon>Fungi</taxon>
        <taxon>Dikarya</taxon>
        <taxon>Ascomycota</taxon>
        <taxon>Pezizomycotina</taxon>
        <taxon>Sordariomycetes</taxon>
        <taxon>Xylariomycetidae</taxon>
        <taxon>Xylariales</taxon>
        <taxon>Hypoxylaceae</taxon>
        <taxon>Hypoxylon</taxon>
    </lineage>
</organism>
<dbReference type="EMBL" id="MU394308">
    <property type="protein sequence ID" value="KAI6087443.1"/>
    <property type="molecule type" value="Genomic_DNA"/>
</dbReference>
<dbReference type="Proteomes" id="UP001497680">
    <property type="component" value="Unassembled WGS sequence"/>
</dbReference>
<gene>
    <name evidence="1" type="ORF">F4821DRAFT_277849</name>
</gene>
<proteinExistence type="predicted"/>
<evidence type="ECO:0000313" key="1">
    <source>
        <dbReference type="EMBL" id="KAI6087443.1"/>
    </source>
</evidence>
<accession>A0ACC0D4C8</accession>
<protein>
    <submittedName>
        <fullName evidence="1">Uncharacterized protein</fullName>
    </submittedName>
</protein>
<keyword evidence="2" id="KW-1185">Reference proteome</keyword>
<name>A0ACC0D4C8_9PEZI</name>
<comment type="caution">
    <text evidence="1">The sequence shown here is derived from an EMBL/GenBank/DDBJ whole genome shotgun (WGS) entry which is preliminary data.</text>
</comment>